<dbReference type="EMBL" id="MUJZ01043223">
    <property type="protein sequence ID" value="OTF75180.1"/>
    <property type="molecule type" value="Genomic_DNA"/>
</dbReference>
<feature type="compositionally biased region" description="Polar residues" evidence="1">
    <location>
        <begin position="56"/>
        <end position="65"/>
    </location>
</feature>
<feature type="compositionally biased region" description="Polar residues" evidence="1">
    <location>
        <begin position="14"/>
        <end position="23"/>
    </location>
</feature>
<protein>
    <submittedName>
        <fullName evidence="2">Uncharacterized protein</fullName>
    </submittedName>
</protein>
<keyword evidence="3" id="KW-1185">Reference proteome</keyword>
<feature type="compositionally biased region" description="Low complexity" evidence="1">
    <location>
        <begin position="36"/>
        <end position="49"/>
    </location>
</feature>
<reference evidence="2 3" key="1">
    <citation type="submission" date="2017-03" db="EMBL/GenBank/DDBJ databases">
        <title>Genome Survey of Euroglyphus maynei.</title>
        <authorList>
            <person name="Arlian L.G."/>
            <person name="Morgan M.S."/>
            <person name="Rider S.D."/>
        </authorList>
    </citation>
    <scope>NUCLEOTIDE SEQUENCE [LARGE SCALE GENOMIC DNA]</scope>
    <source>
        <strain evidence="2">Arlian Lab</strain>
        <tissue evidence="2">Whole body</tissue>
    </source>
</reference>
<dbReference type="Proteomes" id="UP000194236">
    <property type="component" value="Unassembled WGS sequence"/>
</dbReference>
<evidence type="ECO:0000256" key="1">
    <source>
        <dbReference type="SAM" id="MobiDB-lite"/>
    </source>
</evidence>
<feature type="region of interest" description="Disordered" evidence="1">
    <location>
        <begin position="1"/>
        <end position="99"/>
    </location>
</feature>
<dbReference type="AlphaFoldDB" id="A0A1Y3B2X3"/>
<proteinExistence type="predicted"/>
<gene>
    <name evidence="2" type="ORF">BLA29_012759</name>
</gene>
<organism evidence="2 3">
    <name type="scientific">Euroglyphus maynei</name>
    <name type="common">Mayne's house dust mite</name>
    <dbReference type="NCBI Taxonomy" id="6958"/>
    <lineage>
        <taxon>Eukaryota</taxon>
        <taxon>Metazoa</taxon>
        <taxon>Ecdysozoa</taxon>
        <taxon>Arthropoda</taxon>
        <taxon>Chelicerata</taxon>
        <taxon>Arachnida</taxon>
        <taxon>Acari</taxon>
        <taxon>Acariformes</taxon>
        <taxon>Sarcoptiformes</taxon>
        <taxon>Astigmata</taxon>
        <taxon>Psoroptidia</taxon>
        <taxon>Analgoidea</taxon>
        <taxon>Pyroglyphidae</taxon>
        <taxon>Pyroglyphinae</taxon>
        <taxon>Euroglyphus</taxon>
    </lineage>
</organism>
<feature type="compositionally biased region" description="Basic residues" evidence="1">
    <location>
        <begin position="74"/>
        <end position="89"/>
    </location>
</feature>
<comment type="caution">
    <text evidence="2">The sequence shown here is derived from an EMBL/GenBank/DDBJ whole genome shotgun (WGS) entry which is preliminary data.</text>
</comment>
<dbReference type="OrthoDB" id="5975154at2759"/>
<feature type="non-terminal residue" evidence="2">
    <location>
        <position position="141"/>
    </location>
</feature>
<accession>A0A1Y3B2X3</accession>
<sequence length="141" mass="15946">MGGQTRPDTIIPTCLTTGSSGTVQPDEVISGNVSPTIAQQTTNTTSTSAQRHHPNCTISHNQSNFHPQQPLLQPHHHYQPHHPHPHPHHQQQQQTSMEQDMMAIRDNDSVDLYFMSPDAYRAAEAIEFIAEHLRNEDQYIQ</sequence>
<evidence type="ECO:0000313" key="3">
    <source>
        <dbReference type="Proteomes" id="UP000194236"/>
    </source>
</evidence>
<name>A0A1Y3B2X3_EURMA</name>
<evidence type="ECO:0000313" key="2">
    <source>
        <dbReference type="EMBL" id="OTF75180.1"/>
    </source>
</evidence>